<feature type="compositionally biased region" description="Basic and acidic residues" evidence="2">
    <location>
        <begin position="595"/>
        <end position="606"/>
    </location>
</feature>
<dbReference type="Pfam" id="PF13499">
    <property type="entry name" value="EF-hand_7"/>
    <property type="match status" value="1"/>
</dbReference>
<feature type="compositionally biased region" description="Basic and acidic residues" evidence="2">
    <location>
        <begin position="1067"/>
        <end position="1080"/>
    </location>
</feature>
<dbReference type="SMART" id="SM00054">
    <property type="entry name" value="EFh"/>
    <property type="match status" value="3"/>
</dbReference>
<keyword evidence="5" id="KW-1185">Reference proteome</keyword>
<evidence type="ECO:0000256" key="2">
    <source>
        <dbReference type="SAM" id="MobiDB-lite"/>
    </source>
</evidence>
<feature type="region of interest" description="Disordered" evidence="2">
    <location>
        <begin position="165"/>
        <end position="190"/>
    </location>
</feature>
<sequence length="1080" mass="122137">MSTPPSALSSPASSSPPLKATIYGTDADLYDDPLGRMSDTPTTPQETSDGEGERRTTMPPRLRRGMTLGNDFGGYEIATVEEEEEGGEKKGGYEDGDGKQFDIDAYVKSPTKGPRRESVITPKLESALSVERKGLKKTLQKNQFLSSLDLDMAMGKGLGAGGLLGRGGDSDVSDDSDNDSDSVDSEVVLMSRKEKSRRLSVLGSEGSPVGSPDMASRHLQMVEKKKSAKGRRRSTLTLKVGGGQKIEVMTHEQIVLKRMKMARNRNRRHSFTYGEPLKGPMLMLHELRQFYDVSYRVFLVKAQLRTLAANSLKLSPYMPRPERVAAESKWLFSLVDEDDSGLIDSDELKEMILKTGQRVKDEELEYILSIIDEDDSGEVDDLEFRAWYGDDSDLWLSKRRKQRNDEFNDRNLLLRESLRFEPTILKIIEEFWVLVDVDGNGEIDLEEYIELSLNLQKNMLEYDNKKNKRKDKFNEEEGIITAKKEWQMDSQGMDHLDYHRFQLCFFQIADAWSKTTTAAAYIKVLTDLMNRTSYKDKETGKRKWKWNRGVGDDLSDVVEEAEEVVRTPKASKKSPKRSLKKSVKKIQKVGSMLKKKTEGGKTEEVKAPVKRVEKKMVESKVATPKLEPLPKKVEPPKDRKKLWETDYDDGTPKRAFKKKGEGSASKVVKKAYEKPKEIFDETSTVSENTFMRKRREAAENFVWEVDESVFRPKGRERSGVGCGNFVGVSYFPKNTPEEDTSFFAKMKAAYQTMREKNKRETCYTRSNMTASLIMAEIFDDDTWLGGVGFNMKGRGEGVLRKNINFADVSQFWKIIEMMVAREKLEEEKWDKEERGEFDRSSLGWAAKELLKEYWGGMGEGGGEGGWRSVERPQTVGVERSLWRDVRDGKEMGGGEERRTSGLPLSNTTGRRPKSAVASFGGVRSRDWEAIGLDGPGLGPVYDSQKRIMYPINIGETGGSVLYQQGRFVTGRREEEGGGAFLSAWERKGRPWGNQEEEEQEGQEREEEAGRRIKRTERNTFSGADFGIANELSHQNNFEGSKRADGADGKAGTGRGSRKERRTGGTMRVDRNGKSFRSFDI</sequence>
<proteinExistence type="predicted"/>
<feature type="compositionally biased region" description="Acidic residues" evidence="2">
    <location>
        <begin position="994"/>
        <end position="1006"/>
    </location>
</feature>
<feature type="compositionally biased region" description="Low complexity" evidence="2">
    <location>
        <begin position="1"/>
        <end position="18"/>
    </location>
</feature>
<feature type="compositionally biased region" description="Basic residues" evidence="2">
    <location>
        <begin position="569"/>
        <end position="587"/>
    </location>
</feature>
<feature type="region of interest" description="Disordered" evidence="2">
    <location>
        <begin position="565"/>
        <end position="606"/>
    </location>
</feature>
<feature type="region of interest" description="Disordered" evidence="2">
    <location>
        <begin position="1"/>
        <end position="102"/>
    </location>
</feature>
<protein>
    <recommendedName>
        <fullName evidence="3">EF-hand domain-containing protein</fullName>
    </recommendedName>
</protein>
<evidence type="ECO:0000313" key="4">
    <source>
        <dbReference type="EMBL" id="GMI42559.1"/>
    </source>
</evidence>
<dbReference type="PROSITE" id="PS50222">
    <property type="entry name" value="EF_HAND_2"/>
    <property type="match status" value="3"/>
</dbReference>
<feature type="region of interest" description="Disordered" evidence="2">
    <location>
        <begin position="887"/>
        <end position="917"/>
    </location>
</feature>
<dbReference type="SUPFAM" id="SSF47473">
    <property type="entry name" value="EF-hand"/>
    <property type="match status" value="1"/>
</dbReference>
<dbReference type="Gene3D" id="1.10.238.10">
    <property type="entry name" value="EF-hand"/>
    <property type="match status" value="1"/>
</dbReference>
<feature type="compositionally biased region" description="Basic and acidic residues" evidence="2">
    <location>
        <begin position="87"/>
        <end position="102"/>
    </location>
</feature>
<dbReference type="InterPro" id="IPR011992">
    <property type="entry name" value="EF-hand-dom_pair"/>
</dbReference>
<dbReference type="InterPro" id="IPR002048">
    <property type="entry name" value="EF_hand_dom"/>
</dbReference>
<feature type="domain" description="EF-hand" evidence="3">
    <location>
        <begin position="359"/>
        <end position="394"/>
    </location>
</feature>
<feature type="region of interest" description="Disordered" evidence="2">
    <location>
        <begin position="978"/>
        <end position="1080"/>
    </location>
</feature>
<feature type="domain" description="EF-hand" evidence="3">
    <location>
        <begin position="323"/>
        <end position="358"/>
    </location>
</feature>
<dbReference type="EMBL" id="BRYA01000175">
    <property type="protein sequence ID" value="GMI42559.1"/>
    <property type="molecule type" value="Genomic_DNA"/>
</dbReference>
<organism evidence="4 5">
    <name type="scientific">Triparma columacea</name>
    <dbReference type="NCBI Taxonomy" id="722753"/>
    <lineage>
        <taxon>Eukaryota</taxon>
        <taxon>Sar</taxon>
        <taxon>Stramenopiles</taxon>
        <taxon>Ochrophyta</taxon>
        <taxon>Bolidophyceae</taxon>
        <taxon>Parmales</taxon>
        <taxon>Triparmaceae</taxon>
        <taxon>Triparma</taxon>
    </lineage>
</organism>
<accession>A0A9W7GDS6</accession>
<name>A0A9W7GDS6_9STRA</name>
<evidence type="ECO:0000313" key="5">
    <source>
        <dbReference type="Proteomes" id="UP001165065"/>
    </source>
</evidence>
<evidence type="ECO:0000256" key="1">
    <source>
        <dbReference type="ARBA" id="ARBA00022837"/>
    </source>
</evidence>
<feature type="domain" description="EF-hand" evidence="3">
    <location>
        <begin position="423"/>
        <end position="458"/>
    </location>
</feature>
<dbReference type="PROSITE" id="PS00018">
    <property type="entry name" value="EF_HAND_1"/>
    <property type="match status" value="3"/>
</dbReference>
<dbReference type="InterPro" id="IPR018247">
    <property type="entry name" value="EF_Hand_1_Ca_BS"/>
</dbReference>
<gene>
    <name evidence="4" type="ORF">TrCOL_g10239</name>
</gene>
<feature type="compositionally biased region" description="Acidic residues" evidence="2">
    <location>
        <begin position="171"/>
        <end position="184"/>
    </location>
</feature>
<dbReference type="OrthoDB" id="201800at2759"/>
<keyword evidence="1" id="KW-0106">Calcium</keyword>
<dbReference type="GO" id="GO:0005509">
    <property type="term" value="F:calcium ion binding"/>
    <property type="evidence" value="ECO:0007669"/>
    <property type="project" value="InterPro"/>
</dbReference>
<dbReference type="CDD" id="cd00051">
    <property type="entry name" value="EFh"/>
    <property type="match status" value="1"/>
</dbReference>
<dbReference type="AlphaFoldDB" id="A0A9W7GDS6"/>
<comment type="caution">
    <text evidence="4">The sequence shown here is derived from an EMBL/GenBank/DDBJ whole genome shotgun (WGS) entry which is preliminary data.</text>
</comment>
<evidence type="ECO:0000259" key="3">
    <source>
        <dbReference type="PROSITE" id="PS50222"/>
    </source>
</evidence>
<reference evidence="5" key="1">
    <citation type="journal article" date="2023" name="Commun. Biol.">
        <title>Genome analysis of Parmales, the sister group of diatoms, reveals the evolutionary specialization of diatoms from phago-mixotrophs to photoautotrophs.</title>
        <authorList>
            <person name="Ban H."/>
            <person name="Sato S."/>
            <person name="Yoshikawa S."/>
            <person name="Yamada K."/>
            <person name="Nakamura Y."/>
            <person name="Ichinomiya M."/>
            <person name="Sato N."/>
            <person name="Blanc-Mathieu R."/>
            <person name="Endo H."/>
            <person name="Kuwata A."/>
            <person name="Ogata H."/>
        </authorList>
    </citation>
    <scope>NUCLEOTIDE SEQUENCE [LARGE SCALE GENOMIC DNA]</scope>
</reference>
<dbReference type="Proteomes" id="UP001165065">
    <property type="component" value="Unassembled WGS sequence"/>
</dbReference>
<feature type="compositionally biased region" description="Basic and acidic residues" evidence="2">
    <location>
        <begin position="887"/>
        <end position="899"/>
    </location>
</feature>